<keyword evidence="3" id="KW-1185">Reference proteome</keyword>
<protein>
    <submittedName>
        <fullName evidence="2">DUF2065 domain-containing protein</fullName>
    </submittedName>
</protein>
<organism evidence="2 3">
    <name type="scientific">Phreatobacter cathodiphilus</name>
    <dbReference type="NCBI Taxonomy" id="1868589"/>
    <lineage>
        <taxon>Bacteria</taxon>
        <taxon>Pseudomonadati</taxon>
        <taxon>Pseudomonadota</taxon>
        <taxon>Alphaproteobacteria</taxon>
        <taxon>Hyphomicrobiales</taxon>
        <taxon>Phreatobacteraceae</taxon>
        <taxon>Phreatobacter</taxon>
    </lineage>
</organism>
<dbReference type="InterPro" id="IPR019201">
    <property type="entry name" value="DUF2065"/>
</dbReference>
<dbReference type="PANTHER" id="PTHR38602:SF1">
    <property type="entry name" value="INNER MEMBRANE PROTEIN"/>
    <property type="match status" value="1"/>
</dbReference>
<evidence type="ECO:0000313" key="2">
    <source>
        <dbReference type="EMBL" id="AVO43662.1"/>
    </source>
</evidence>
<dbReference type="KEGG" id="phr:C6569_00395"/>
<keyword evidence="1" id="KW-0812">Transmembrane</keyword>
<feature type="transmembrane region" description="Helical" evidence="1">
    <location>
        <begin position="39"/>
        <end position="59"/>
    </location>
</feature>
<evidence type="ECO:0000256" key="1">
    <source>
        <dbReference type="SAM" id="Phobius"/>
    </source>
</evidence>
<dbReference type="EMBL" id="CP027668">
    <property type="protein sequence ID" value="AVO43662.1"/>
    <property type="molecule type" value="Genomic_DNA"/>
</dbReference>
<evidence type="ECO:0000313" key="3">
    <source>
        <dbReference type="Proteomes" id="UP000237889"/>
    </source>
</evidence>
<keyword evidence="1" id="KW-1133">Transmembrane helix</keyword>
<dbReference type="Pfam" id="PF09838">
    <property type="entry name" value="DUF2065"/>
    <property type="match status" value="1"/>
</dbReference>
<reference evidence="2 3" key="1">
    <citation type="submission" date="2018-03" db="EMBL/GenBank/DDBJ databases">
        <title>Genome sequencing of Phreatobacter sp.</title>
        <authorList>
            <person name="Kim S.-J."/>
            <person name="Heo J."/>
            <person name="Kwon S.-W."/>
        </authorList>
    </citation>
    <scope>NUCLEOTIDE SEQUENCE [LARGE SCALE GENOMIC DNA]</scope>
    <source>
        <strain evidence="2 3">S-12</strain>
    </source>
</reference>
<accession>A0A2S0N686</accession>
<gene>
    <name evidence="2" type="ORF">C6569_00395</name>
</gene>
<dbReference type="Proteomes" id="UP000237889">
    <property type="component" value="Chromosome"/>
</dbReference>
<dbReference type="AlphaFoldDB" id="A0A2S0N686"/>
<keyword evidence="1" id="KW-0472">Membrane</keyword>
<dbReference type="RefSeq" id="WP_106746992.1">
    <property type="nucleotide sequence ID" value="NZ_CP027668.1"/>
</dbReference>
<name>A0A2S0N686_9HYPH</name>
<sequence length="61" mass="6719">MQDFLVALGLVLVIEGLILAAFPSRIRDALETMRVTPDQQLRVVGLVAAVLGTLVVWWMRG</sequence>
<proteinExistence type="predicted"/>
<dbReference type="PANTHER" id="PTHR38602">
    <property type="entry name" value="INNER MEMBRANE PROTEIN-RELATED"/>
    <property type="match status" value="1"/>
</dbReference>